<evidence type="ECO:0000313" key="9">
    <source>
        <dbReference type="Proteomes" id="UP000186917"/>
    </source>
</evidence>
<gene>
    <name evidence="8" type="ORF">SAMN05421788_105251</name>
</gene>
<reference evidence="9" key="1">
    <citation type="submission" date="2017-01" db="EMBL/GenBank/DDBJ databases">
        <authorList>
            <person name="Varghese N."/>
            <person name="Submissions S."/>
        </authorList>
    </citation>
    <scope>NUCLEOTIDE SEQUENCE [LARGE SCALE GENOMIC DNA]</scope>
    <source>
        <strain evidence="9">DSM 21054</strain>
    </source>
</reference>
<dbReference type="Pfam" id="PF22848">
    <property type="entry name" value="ASD1_dom"/>
    <property type="match status" value="1"/>
</dbReference>
<dbReference type="OrthoDB" id="9758333at2"/>
<dbReference type="SMART" id="SM00813">
    <property type="entry name" value="Alpha-L-AF_C"/>
    <property type="match status" value="1"/>
</dbReference>
<evidence type="ECO:0000313" key="8">
    <source>
        <dbReference type="EMBL" id="SIT22174.1"/>
    </source>
</evidence>
<dbReference type="Pfam" id="PF06964">
    <property type="entry name" value="Alpha-L-AF_C"/>
    <property type="match status" value="1"/>
</dbReference>
<dbReference type="Proteomes" id="UP000186917">
    <property type="component" value="Unassembled WGS sequence"/>
</dbReference>
<dbReference type="SUPFAM" id="SSF49785">
    <property type="entry name" value="Galactose-binding domain-like"/>
    <property type="match status" value="1"/>
</dbReference>
<keyword evidence="5" id="KW-0378">Hydrolase</keyword>
<dbReference type="InterPro" id="IPR055133">
    <property type="entry name" value="BT_3657-like_N"/>
</dbReference>
<evidence type="ECO:0000256" key="2">
    <source>
        <dbReference type="ARBA" id="ARBA00007186"/>
    </source>
</evidence>
<dbReference type="EMBL" id="FTOR01000005">
    <property type="protein sequence ID" value="SIT22174.1"/>
    <property type="molecule type" value="Genomic_DNA"/>
</dbReference>
<organism evidence="8 9">
    <name type="scientific">Filimonas lacunae</name>
    <dbReference type="NCBI Taxonomy" id="477680"/>
    <lineage>
        <taxon>Bacteria</taxon>
        <taxon>Pseudomonadati</taxon>
        <taxon>Bacteroidota</taxon>
        <taxon>Chitinophagia</taxon>
        <taxon>Chitinophagales</taxon>
        <taxon>Chitinophagaceae</taxon>
        <taxon>Filimonas</taxon>
    </lineage>
</organism>
<dbReference type="RefSeq" id="WP_076380085.1">
    <property type="nucleotide sequence ID" value="NZ_AP017422.1"/>
</dbReference>
<dbReference type="InterPro" id="IPR003305">
    <property type="entry name" value="CenC_carb-bd"/>
</dbReference>
<dbReference type="GO" id="GO:0046556">
    <property type="term" value="F:alpha-L-arabinofuranosidase activity"/>
    <property type="evidence" value="ECO:0007669"/>
    <property type="project" value="UniProtKB-EC"/>
</dbReference>
<feature type="signal peptide" evidence="6">
    <location>
        <begin position="1"/>
        <end position="19"/>
    </location>
</feature>
<sequence>MKKIPLFLLGLFLVKAGQAAPKKNEPDSVYLFSYATAKNNNHNGLHFAWSRDNVHWLAIGNEFGYVQSDYGRWGSEKRMITPYLLQGPDGTWQCVWSLNDKEPRFAGVSTKDLVYWGRQSYPEVSKGNTVLKPVIAYDAQQATYVITYTSGGKYYQVTSKNLATYSAAKEVSAAAYADKSVSLALPAGNVTGQVHRVAWPVVEKLIQNYQLKEYQRLQNAETTLQDSVRFAGLKPVDAGIQVHAELAKPISNTLLGVFFEDINYAADGGLYAELVQNRDFEYAPGDKQGRDSTWNSTHSWKVKGNGVQFAIDTVRPIHPNNPHYAVVTGGSNGGGVVNAGFDGMAVTQGAQYHVSFFARQEAGKSAKVLVQLIDGDKVIAQAVAEVRSGAWKQVSATLTASGSAANAQLYIQPMVNSIHLDMVSLFPARTFKGRKNGLRADLAQAVADIHPRFVRFPGGCVAHGDGIDNIYRWKNSIGPLEARKPQRNLWNYHQSMGLGYFEYFRFCEDMGAEPVPVLAAGVPCQNSGSSAHGGGQQEGIPLNEMDAYIQDVIDLIEYANGAPTTFWGKKRAEAGHPEPFHLKYIGIGNEDLISDVFEERFTLIYKAVRAKHPEITVIGTVGPFFEGTDYKEGWDIASKLRVPMVDEHYYQTPGWFINNQNFYDAYDRNKSKVYLGEYAAHLPGRPNNLETALAEAIYLTAVERNGDVVSMASYAPLLAKEGHTQWSPDLIYFNNTTVKTTVGYEVQKLYGINSGTSYLPAEVAVNNGQDNVKKRVAISVVKDAASGDVIVKMVNLLPVTVNAATNLKGVSIANTQAVKTVLTGKPADKVCKPVESTCTVGEQFVTSLPAYSFTVIRIKTK</sequence>
<proteinExistence type="inferred from homology"/>
<evidence type="ECO:0000256" key="1">
    <source>
        <dbReference type="ARBA" id="ARBA00001462"/>
    </source>
</evidence>
<dbReference type="Pfam" id="PF22847">
    <property type="entry name" value="BT_3657-like_N"/>
    <property type="match status" value="1"/>
</dbReference>
<dbReference type="Pfam" id="PF02018">
    <property type="entry name" value="CBM_4_9"/>
    <property type="match status" value="1"/>
</dbReference>
<dbReference type="InterPro" id="IPR055235">
    <property type="entry name" value="ASD1_cat"/>
</dbReference>
<evidence type="ECO:0000256" key="3">
    <source>
        <dbReference type="ARBA" id="ARBA00012670"/>
    </source>
</evidence>
<dbReference type="FunFam" id="3.20.20.80:FF:000090">
    <property type="entry name" value="Alpha-L-arabinofuranosidase A"/>
    <property type="match status" value="1"/>
</dbReference>
<dbReference type="SUPFAM" id="SSF75005">
    <property type="entry name" value="Arabinanase/levansucrase/invertase"/>
    <property type="match status" value="1"/>
</dbReference>
<evidence type="ECO:0000256" key="6">
    <source>
        <dbReference type="SAM" id="SignalP"/>
    </source>
</evidence>
<dbReference type="AlphaFoldDB" id="A0A173MCP7"/>
<dbReference type="EC" id="3.2.1.55" evidence="3"/>
<dbReference type="InterPro" id="IPR051563">
    <property type="entry name" value="Glycosyl_Hydrolase_51"/>
</dbReference>
<name>A0A173MCP7_9BACT</name>
<dbReference type="PANTHER" id="PTHR31776:SF26">
    <property type="entry name" value="SECRETED ARABINOSIDASE"/>
    <property type="match status" value="1"/>
</dbReference>
<dbReference type="SUPFAM" id="SSF51445">
    <property type="entry name" value="(Trans)glycosidases"/>
    <property type="match status" value="1"/>
</dbReference>
<keyword evidence="9" id="KW-1185">Reference proteome</keyword>
<feature type="chain" id="PRO_5030022757" description="non-reducing end alpha-L-arabinofuranosidase" evidence="6">
    <location>
        <begin position="20"/>
        <end position="861"/>
    </location>
</feature>
<protein>
    <recommendedName>
        <fullName evidence="3">non-reducing end alpha-L-arabinofuranosidase</fullName>
        <ecNumber evidence="3">3.2.1.55</ecNumber>
    </recommendedName>
</protein>
<dbReference type="GO" id="GO:0046373">
    <property type="term" value="P:L-arabinose metabolic process"/>
    <property type="evidence" value="ECO:0007669"/>
    <property type="project" value="InterPro"/>
</dbReference>
<dbReference type="KEGG" id="fln:FLA_1297"/>
<evidence type="ECO:0000256" key="4">
    <source>
        <dbReference type="ARBA" id="ARBA00022729"/>
    </source>
</evidence>
<dbReference type="PANTHER" id="PTHR31776">
    <property type="entry name" value="ALPHA-L-ARABINOFURANOSIDASE 1"/>
    <property type="match status" value="1"/>
</dbReference>
<evidence type="ECO:0000256" key="5">
    <source>
        <dbReference type="ARBA" id="ARBA00022801"/>
    </source>
</evidence>
<dbReference type="InterPro" id="IPR023296">
    <property type="entry name" value="Glyco_hydro_beta-prop_sf"/>
</dbReference>
<feature type="domain" description="Alpha-L-arabinofuranosidase C-terminal" evidence="7">
    <location>
        <begin position="676"/>
        <end position="852"/>
    </location>
</feature>
<dbReference type="Gene3D" id="2.60.120.260">
    <property type="entry name" value="Galactose-binding domain-like"/>
    <property type="match status" value="1"/>
</dbReference>
<accession>A0A173MCP7</accession>
<dbReference type="InterPro" id="IPR008979">
    <property type="entry name" value="Galactose-bd-like_sf"/>
</dbReference>
<dbReference type="STRING" id="477680.SAMN05421788_105251"/>
<comment type="catalytic activity">
    <reaction evidence="1">
        <text>Hydrolysis of terminal non-reducing alpha-L-arabinofuranoside residues in alpha-L-arabinosides.</text>
        <dbReference type="EC" id="3.2.1.55"/>
    </reaction>
</comment>
<comment type="similarity">
    <text evidence="2">Belongs to the glycosyl hydrolase 51 family.</text>
</comment>
<keyword evidence="4 6" id="KW-0732">Signal</keyword>
<evidence type="ECO:0000259" key="7">
    <source>
        <dbReference type="SMART" id="SM00813"/>
    </source>
</evidence>
<dbReference type="InterPro" id="IPR010720">
    <property type="entry name" value="Alpha-L-AF_C"/>
</dbReference>
<dbReference type="Gene3D" id="2.115.10.20">
    <property type="entry name" value="Glycosyl hydrolase domain, family 43"/>
    <property type="match status" value="1"/>
</dbReference>
<dbReference type="InterPro" id="IPR017853">
    <property type="entry name" value="GH"/>
</dbReference>
<dbReference type="Gene3D" id="3.20.20.80">
    <property type="entry name" value="Glycosidases"/>
    <property type="match status" value="1"/>
</dbReference>